<dbReference type="AlphaFoldDB" id="A0A2J6RAP8"/>
<keyword evidence="4" id="KW-1185">Reference proteome</keyword>
<proteinExistence type="predicted"/>
<gene>
    <name evidence="3" type="ORF">L207DRAFT_587868</name>
</gene>
<dbReference type="PANTHER" id="PTHR35910:SF6">
    <property type="entry name" value="2EXR DOMAIN-CONTAINING PROTEIN"/>
    <property type="match status" value="1"/>
</dbReference>
<dbReference type="Pfam" id="PF20150">
    <property type="entry name" value="2EXR"/>
    <property type="match status" value="1"/>
</dbReference>
<dbReference type="OrthoDB" id="3546385at2759"/>
<organism evidence="3 4">
    <name type="scientific">Hyaloscypha variabilis (strain UAMH 11265 / GT02V1 / F)</name>
    <name type="common">Meliniomyces variabilis</name>
    <dbReference type="NCBI Taxonomy" id="1149755"/>
    <lineage>
        <taxon>Eukaryota</taxon>
        <taxon>Fungi</taxon>
        <taxon>Dikarya</taxon>
        <taxon>Ascomycota</taxon>
        <taxon>Pezizomycotina</taxon>
        <taxon>Leotiomycetes</taxon>
        <taxon>Helotiales</taxon>
        <taxon>Hyaloscyphaceae</taxon>
        <taxon>Hyaloscypha</taxon>
        <taxon>Hyaloscypha variabilis</taxon>
    </lineage>
</organism>
<sequence length="529" mass="59969">MTSITPASSPPTDRPSLSVPSTQASETCKVLSLYCPPWQANSFPDQDVAEDRLIIVLEPLRRRLDRALLYIIREQVFLLSDYALKVNRVQIKRLRRLQTSAALNLARTKGEKPGLVRKRWLVGVVAPNPRPLVGNTTAFTLFTELPIELRKIIWKWASHIQRILEVENQDLEDSTSHAWRIAPASRRQPHVLHVCREARTEAFSHYQTLNGWSTPVSDQDTDDDIQKRCDENAVPQAFYNRKVDILYIGPEVRLETLNSFIARNPNIPRVALEVPGKVKYPHISPSSSFESDWEEVIPRGCWRLNATLRILHGFHAPKDSTDPQNAEMMALFPGLKELKEIILVVDASPVYLTRQTMSVIDDAVGLVPVDEKLRESVTIYNIHPGTYQKEIGSITNGDGILDLGEKCSNIWTGEAMPRFSLQRLYLQSHSQNVFRRWFLRLTTHDQVFKVWEEAAKTMKQCNCVIRTFPRGLLGDGGDYSVMFGGPKIEVQKAMLVLIGSIYKRGYLVGVDLPLIDLPEACIPQSPYAV</sequence>
<dbReference type="Proteomes" id="UP000235786">
    <property type="component" value="Unassembled WGS sequence"/>
</dbReference>
<feature type="domain" description="2EXR" evidence="2">
    <location>
        <begin position="139"/>
        <end position="245"/>
    </location>
</feature>
<evidence type="ECO:0000256" key="1">
    <source>
        <dbReference type="SAM" id="MobiDB-lite"/>
    </source>
</evidence>
<accession>A0A2J6RAP8</accession>
<dbReference type="PANTHER" id="PTHR35910">
    <property type="entry name" value="2EXR DOMAIN-CONTAINING PROTEIN"/>
    <property type="match status" value="1"/>
</dbReference>
<evidence type="ECO:0000259" key="2">
    <source>
        <dbReference type="Pfam" id="PF20150"/>
    </source>
</evidence>
<dbReference type="EMBL" id="KZ613952">
    <property type="protein sequence ID" value="PMD35575.1"/>
    <property type="molecule type" value="Genomic_DNA"/>
</dbReference>
<dbReference type="InterPro" id="IPR045518">
    <property type="entry name" value="2EXR"/>
</dbReference>
<feature type="region of interest" description="Disordered" evidence="1">
    <location>
        <begin position="1"/>
        <end position="21"/>
    </location>
</feature>
<name>A0A2J6RAP8_HYAVF</name>
<evidence type="ECO:0000313" key="3">
    <source>
        <dbReference type="EMBL" id="PMD35575.1"/>
    </source>
</evidence>
<evidence type="ECO:0000313" key="4">
    <source>
        <dbReference type="Proteomes" id="UP000235786"/>
    </source>
</evidence>
<reference evidence="3 4" key="1">
    <citation type="submission" date="2016-04" db="EMBL/GenBank/DDBJ databases">
        <title>A degradative enzymes factory behind the ericoid mycorrhizal symbiosis.</title>
        <authorList>
            <consortium name="DOE Joint Genome Institute"/>
            <person name="Martino E."/>
            <person name="Morin E."/>
            <person name="Grelet G."/>
            <person name="Kuo A."/>
            <person name="Kohler A."/>
            <person name="Daghino S."/>
            <person name="Barry K."/>
            <person name="Choi C."/>
            <person name="Cichocki N."/>
            <person name="Clum A."/>
            <person name="Copeland A."/>
            <person name="Hainaut M."/>
            <person name="Haridas S."/>
            <person name="Labutti K."/>
            <person name="Lindquist E."/>
            <person name="Lipzen A."/>
            <person name="Khouja H.-R."/>
            <person name="Murat C."/>
            <person name="Ohm R."/>
            <person name="Olson A."/>
            <person name="Spatafora J."/>
            <person name="Veneault-Fourrey C."/>
            <person name="Henrissat B."/>
            <person name="Grigoriev I."/>
            <person name="Martin F."/>
            <person name="Perotto S."/>
        </authorList>
    </citation>
    <scope>NUCLEOTIDE SEQUENCE [LARGE SCALE GENOMIC DNA]</scope>
    <source>
        <strain evidence="3 4">F</strain>
    </source>
</reference>
<protein>
    <recommendedName>
        <fullName evidence="2">2EXR domain-containing protein</fullName>
    </recommendedName>
</protein>